<sequence length="414" mass="45349">MKYLFNALSFNGMRVFLWFLFVGMAGGTALCQPIDGLIAYYSFNGCDAKEDTGSGADGIIMGNATCGCGVLSNGLRFDGNTTVQILGNLDLLFGSDFTISFFILPDPQSNKTMDILSKSESCGIDSTVELRYNPGNREMSLTLSEHADNFVRSSGTLPSNRCYHHIVFVRNNRDHFFYYDGVLKSTVGSVAFVKIKNDGILTIGGGPCQANGEVPFSGVIDELRLYNRALTSFEVKDLYSPIDRITSPDTVLFTGTSMQVRLPVTCATSIQWTPTTGVSNTAIAQPVLSPLSSTTYFVNMDYGFCAATDSIHVTVADSADLDCDKVFFPTGFTPNGDNINDDWGMSNIVFLGEFGSLKVYDRWGGEVFESTDQNTRWDGSVNGKDLMPGQYVYQFIYNCSGQQRRKTGSIAMIR</sequence>
<dbReference type="EMBL" id="JADKGY010000001">
    <property type="protein sequence ID" value="MBK9981636.1"/>
    <property type="molecule type" value="Genomic_DNA"/>
</dbReference>
<dbReference type="Pfam" id="PF13585">
    <property type="entry name" value="CHU_C"/>
    <property type="match status" value="1"/>
</dbReference>
<dbReference type="SUPFAM" id="SSF49899">
    <property type="entry name" value="Concanavalin A-like lectins/glucanases"/>
    <property type="match status" value="1"/>
</dbReference>
<protein>
    <submittedName>
        <fullName evidence="1">Gliding motility-associated C-terminal domain-containing protein</fullName>
    </submittedName>
</protein>
<reference evidence="1 2" key="1">
    <citation type="submission" date="2020-10" db="EMBL/GenBank/DDBJ databases">
        <title>Connecting structure to function with the recovery of over 1000 high-quality activated sludge metagenome-assembled genomes encoding full-length rRNA genes using long-read sequencing.</title>
        <authorList>
            <person name="Singleton C.M."/>
            <person name="Petriglieri F."/>
            <person name="Kristensen J.M."/>
            <person name="Kirkegaard R.H."/>
            <person name="Michaelsen T.Y."/>
            <person name="Andersen M.H."/>
            <person name="Karst S.M."/>
            <person name="Dueholm M.S."/>
            <person name="Nielsen P.H."/>
            <person name="Albertsen M."/>
        </authorList>
    </citation>
    <scope>NUCLEOTIDE SEQUENCE [LARGE SCALE GENOMIC DNA]</scope>
    <source>
        <strain evidence="1">Ribe_18-Q3-R11-54_MAXAC.273</strain>
    </source>
</reference>
<proteinExistence type="predicted"/>
<evidence type="ECO:0000313" key="1">
    <source>
        <dbReference type="EMBL" id="MBK9981636.1"/>
    </source>
</evidence>
<gene>
    <name evidence="1" type="ORF">IPP15_04300</name>
</gene>
<dbReference type="InterPro" id="IPR013320">
    <property type="entry name" value="ConA-like_dom_sf"/>
</dbReference>
<dbReference type="GO" id="GO:0005975">
    <property type="term" value="P:carbohydrate metabolic process"/>
    <property type="evidence" value="ECO:0007669"/>
    <property type="project" value="UniProtKB-ARBA"/>
</dbReference>
<dbReference type="InterPro" id="IPR026341">
    <property type="entry name" value="T9SS_type_B"/>
</dbReference>
<dbReference type="Proteomes" id="UP000808337">
    <property type="component" value="Unassembled WGS sequence"/>
</dbReference>
<accession>A0A9D7STB1</accession>
<dbReference type="NCBIfam" id="TIGR04131">
    <property type="entry name" value="Bac_Flav_CTERM"/>
    <property type="match status" value="1"/>
</dbReference>
<organism evidence="1 2">
    <name type="scientific">Candidatus Opimibacter skivensis</name>
    <dbReference type="NCBI Taxonomy" id="2982028"/>
    <lineage>
        <taxon>Bacteria</taxon>
        <taxon>Pseudomonadati</taxon>
        <taxon>Bacteroidota</taxon>
        <taxon>Saprospiria</taxon>
        <taxon>Saprospirales</taxon>
        <taxon>Saprospiraceae</taxon>
        <taxon>Candidatus Opimibacter</taxon>
    </lineage>
</organism>
<dbReference type="Gene3D" id="2.60.120.200">
    <property type="match status" value="1"/>
</dbReference>
<comment type="caution">
    <text evidence="1">The sequence shown here is derived from an EMBL/GenBank/DDBJ whole genome shotgun (WGS) entry which is preliminary data.</text>
</comment>
<dbReference type="AlphaFoldDB" id="A0A9D7STB1"/>
<name>A0A9D7STB1_9BACT</name>
<dbReference type="GO" id="GO:0004553">
    <property type="term" value="F:hydrolase activity, hydrolyzing O-glycosyl compounds"/>
    <property type="evidence" value="ECO:0007669"/>
    <property type="project" value="UniProtKB-ARBA"/>
</dbReference>
<evidence type="ECO:0000313" key="2">
    <source>
        <dbReference type="Proteomes" id="UP000808337"/>
    </source>
</evidence>
<dbReference type="Pfam" id="PF13385">
    <property type="entry name" value="Laminin_G_3"/>
    <property type="match status" value="1"/>
</dbReference>